<evidence type="ECO:0008006" key="4">
    <source>
        <dbReference type="Google" id="ProtNLM"/>
    </source>
</evidence>
<protein>
    <recommendedName>
        <fullName evidence="4">Phosphate ABC transporter substrate-binding protein</fullName>
    </recommendedName>
</protein>
<evidence type="ECO:0000313" key="2">
    <source>
        <dbReference type="EMBL" id="AZP11279.1"/>
    </source>
</evidence>
<gene>
    <name evidence="2" type="ORF">EJN92_04205</name>
</gene>
<dbReference type="KEGG" id="upv:EJN92_04205"/>
<proteinExistence type="predicted"/>
<evidence type="ECO:0000256" key="1">
    <source>
        <dbReference type="SAM" id="SignalP"/>
    </source>
</evidence>
<feature type="chain" id="PRO_5018783280" description="Phosphate ABC transporter substrate-binding protein" evidence="1">
    <location>
        <begin position="24"/>
        <end position="144"/>
    </location>
</feature>
<sequence>MATIKTSYAVLLLVLSLSSNVCAYGQSSIAVVVNEKSEITSLSREELAAVYLGNLSSKVGTRELKPVDMEESETRDKFYQNLLGRSRNQMHAYWSRLVFTNRARPPKEYREEIIVDTLLANTSAIAYLPQSQVKPGMRVLLVIN</sequence>
<keyword evidence="1" id="KW-0732">Signal</keyword>
<dbReference type="EMBL" id="CP034464">
    <property type="protein sequence ID" value="AZP11279.1"/>
    <property type="molecule type" value="Genomic_DNA"/>
</dbReference>
<dbReference type="AlphaFoldDB" id="A0A3Q9BP20"/>
<keyword evidence="3" id="KW-1185">Reference proteome</keyword>
<organism evidence="2 3">
    <name type="scientific">Undibacterium parvum</name>
    <dbReference type="NCBI Taxonomy" id="401471"/>
    <lineage>
        <taxon>Bacteria</taxon>
        <taxon>Pseudomonadati</taxon>
        <taxon>Pseudomonadota</taxon>
        <taxon>Betaproteobacteria</taxon>
        <taxon>Burkholderiales</taxon>
        <taxon>Oxalobacteraceae</taxon>
        <taxon>Undibacterium</taxon>
    </lineage>
</organism>
<evidence type="ECO:0000313" key="3">
    <source>
        <dbReference type="Proteomes" id="UP000275663"/>
    </source>
</evidence>
<accession>A0A3Q9BP20</accession>
<dbReference type="RefSeq" id="WP_126126667.1">
    <property type="nucleotide sequence ID" value="NZ_CP034464.1"/>
</dbReference>
<dbReference type="Gene3D" id="3.40.190.10">
    <property type="entry name" value="Periplasmic binding protein-like II"/>
    <property type="match status" value="1"/>
</dbReference>
<feature type="signal peptide" evidence="1">
    <location>
        <begin position="1"/>
        <end position="23"/>
    </location>
</feature>
<reference evidence="2 3" key="1">
    <citation type="journal article" date="2011" name="Int. J. Syst. Evol. Microbiol.">
        <title>Description of Undibacterium oligocarboniphilum sp. nov., isolated from purified water, and Undibacterium pigrum strain CCUG 49012 as the type strain of Undibacterium parvum sp. nov., and emended descriptions of the genus Undibacterium and the species Undibacterium pigrum.</title>
        <authorList>
            <person name="Eder W."/>
            <person name="Wanner G."/>
            <person name="Ludwig W."/>
            <person name="Busse H.J."/>
            <person name="Ziemke-Kageler F."/>
            <person name="Lang E."/>
        </authorList>
    </citation>
    <scope>NUCLEOTIDE SEQUENCE [LARGE SCALE GENOMIC DNA]</scope>
    <source>
        <strain evidence="2 3">DSM 23061</strain>
    </source>
</reference>
<name>A0A3Q9BP20_9BURK</name>
<dbReference type="SUPFAM" id="SSF53850">
    <property type="entry name" value="Periplasmic binding protein-like II"/>
    <property type="match status" value="1"/>
</dbReference>
<dbReference type="OrthoDB" id="5368589at2"/>
<dbReference type="Proteomes" id="UP000275663">
    <property type="component" value="Chromosome"/>
</dbReference>